<dbReference type="InterPro" id="IPR051207">
    <property type="entry name" value="ComplexI_NDUFA9_subunit"/>
</dbReference>
<accession>A0A178I472</accession>
<dbReference type="CDD" id="cd05271">
    <property type="entry name" value="NDUFA9_like_SDR_a"/>
    <property type="match status" value="1"/>
</dbReference>
<dbReference type="AlphaFoldDB" id="A0A178I472"/>
<dbReference type="SUPFAM" id="SSF51735">
    <property type="entry name" value="NAD(P)-binding Rossmann-fold domains"/>
    <property type="match status" value="1"/>
</dbReference>
<reference evidence="2 3" key="1">
    <citation type="submission" date="2016-03" db="EMBL/GenBank/DDBJ databases">
        <title>Genome sequencing of Devosia sp. S37.</title>
        <authorList>
            <person name="Mohd Nor M."/>
        </authorList>
    </citation>
    <scope>NUCLEOTIDE SEQUENCE [LARGE SCALE GENOMIC DNA]</scope>
    <source>
        <strain evidence="2 3">S37</strain>
    </source>
</reference>
<dbReference type="PANTHER" id="PTHR12126:SF11">
    <property type="entry name" value="NADH DEHYDROGENASE [UBIQUINONE] 1 ALPHA SUBCOMPLEX SUBUNIT 9, MITOCHONDRIAL"/>
    <property type="match status" value="1"/>
</dbReference>
<dbReference type="STRING" id="1770058.A3840_01340"/>
<comment type="caution">
    <text evidence="2">The sequence shown here is derived from an EMBL/GenBank/DDBJ whole genome shotgun (WGS) entry which is preliminary data.</text>
</comment>
<evidence type="ECO:0000313" key="2">
    <source>
        <dbReference type="EMBL" id="OAM82323.1"/>
    </source>
</evidence>
<dbReference type="RefSeq" id="WP_067450741.1">
    <property type="nucleotide sequence ID" value="NZ_LVVY01000024.1"/>
</dbReference>
<dbReference type="GO" id="GO:0044877">
    <property type="term" value="F:protein-containing complex binding"/>
    <property type="evidence" value="ECO:0007669"/>
    <property type="project" value="TreeGrafter"/>
</dbReference>
<dbReference type="Proteomes" id="UP000078389">
    <property type="component" value="Unassembled WGS sequence"/>
</dbReference>
<dbReference type="Pfam" id="PF01370">
    <property type="entry name" value="Epimerase"/>
    <property type="match status" value="1"/>
</dbReference>
<gene>
    <name evidence="2" type="ORF">A3840_01340</name>
</gene>
<organism evidence="2 3">
    <name type="scientific">Devosia elaeis</name>
    <dbReference type="NCBI Taxonomy" id="1770058"/>
    <lineage>
        <taxon>Bacteria</taxon>
        <taxon>Pseudomonadati</taxon>
        <taxon>Pseudomonadota</taxon>
        <taxon>Alphaproteobacteria</taxon>
        <taxon>Hyphomicrobiales</taxon>
        <taxon>Devosiaceae</taxon>
        <taxon>Devosia</taxon>
    </lineage>
</organism>
<dbReference type="OrthoDB" id="9776313at2"/>
<protein>
    <submittedName>
        <fullName evidence="2">3-beta hydroxysteroid dehydrogenase</fullName>
    </submittedName>
</protein>
<sequence length="332" mass="35414">MDRYAQKLVTIFGGSGFVGTHLVQILARKGYRVRVAVRRPDLAGKTRIFGTVGQVMPIQANLRDEASVRRAVAGADIVINLVGVGHEKGKQTFEAVHVDGAARVARAARDAGAAALVHLSALGVDAAAGISAYADTKLRGEAAVLAAFPEAVILRPSIMFGQDDGFFNLMGTLARLFPIMPLIAGKTLFQPVFVGDVAEALALAAEGQVKTGRVYELGGPDVESHKALMQRILREAGRNRPLVPFPAGLAKFGAALIGILPFKPLITADQVNLLGVDNVVSEQARKDKRTFAAFGIEPVSMDAVLPTYMWRFRRHGEFDRDSKPAAHGSLSA</sequence>
<evidence type="ECO:0000259" key="1">
    <source>
        <dbReference type="Pfam" id="PF01370"/>
    </source>
</evidence>
<dbReference type="InterPro" id="IPR001509">
    <property type="entry name" value="Epimerase_deHydtase"/>
</dbReference>
<dbReference type="Gene3D" id="3.40.50.720">
    <property type="entry name" value="NAD(P)-binding Rossmann-like Domain"/>
    <property type="match status" value="1"/>
</dbReference>
<dbReference type="InterPro" id="IPR036291">
    <property type="entry name" value="NAD(P)-bd_dom_sf"/>
</dbReference>
<dbReference type="EMBL" id="LVVY01000024">
    <property type="protein sequence ID" value="OAM82323.1"/>
    <property type="molecule type" value="Genomic_DNA"/>
</dbReference>
<proteinExistence type="predicted"/>
<name>A0A178I472_9HYPH</name>
<dbReference type="PANTHER" id="PTHR12126">
    <property type="entry name" value="NADH-UBIQUINONE OXIDOREDUCTASE 39 KDA SUBUNIT-RELATED"/>
    <property type="match status" value="1"/>
</dbReference>
<evidence type="ECO:0000313" key="3">
    <source>
        <dbReference type="Proteomes" id="UP000078389"/>
    </source>
</evidence>
<keyword evidence="3" id="KW-1185">Reference proteome</keyword>
<feature type="domain" description="NAD-dependent epimerase/dehydratase" evidence="1">
    <location>
        <begin position="9"/>
        <end position="218"/>
    </location>
</feature>
<dbReference type="FunFam" id="3.40.50.720:FF:000702">
    <property type="entry name" value="NADH dehydrogenase (Ubiquinone)"/>
    <property type="match status" value="1"/>
</dbReference>